<accession>A0A7Y7E957</accession>
<organism evidence="1 2">
    <name type="scientific">Streptomyces morookaense</name>
    <name type="common">Streptoverticillium morookaense</name>
    <dbReference type="NCBI Taxonomy" id="1970"/>
    <lineage>
        <taxon>Bacteria</taxon>
        <taxon>Bacillati</taxon>
        <taxon>Actinomycetota</taxon>
        <taxon>Actinomycetes</taxon>
        <taxon>Kitasatosporales</taxon>
        <taxon>Streptomycetaceae</taxon>
        <taxon>Streptomyces</taxon>
    </lineage>
</organism>
<evidence type="ECO:0000313" key="2">
    <source>
        <dbReference type="Proteomes" id="UP000587462"/>
    </source>
</evidence>
<evidence type="ECO:0000313" key="1">
    <source>
        <dbReference type="EMBL" id="NVK80057.1"/>
    </source>
</evidence>
<sequence>MPGERDGQESATITYTCEGGDDSFGGQDGLRGLGHLTVDLDGSALVLDFEGPKGGWGGMVDSYRRT</sequence>
<dbReference type="RefSeq" id="WP_171083580.1">
    <property type="nucleotide sequence ID" value="NZ_BNBU01000008.1"/>
</dbReference>
<dbReference type="EMBL" id="JABBXF010000046">
    <property type="protein sequence ID" value="NVK80057.1"/>
    <property type="molecule type" value="Genomic_DNA"/>
</dbReference>
<comment type="caution">
    <text evidence="1">The sequence shown here is derived from an EMBL/GenBank/DDBJ whole genome shotgun (WGS) entry which is preliminary data.</text>
</comment>
<protein>
    <submittedName>
        <fullName evidence="1">Uncharacterized protein</fullName>
    </submittedName>
</protein>
<reference evidence="1 2" key="1">
    <citation type="submission" date="2020-04" db="EMBL/GenBank/DDBJ databases">
        <title>Draft Genome Sequence of Streptomyces morookaense DSM 40503, an 8-azaguanine-producing strain.</title>
        <authorList>
            <person name="Qi J."/>
            <person name="Gao J.-M."/>
        </authorList>
    </citation>
    <scope>NUCLEOTIDE SEQUENCE [LARGE SCALE GENOMIC DNA]</scope>
    <source>
        <strain evidence="1 2">DSM 40503</strain>
    </source>
</reference>
<proteinExistence type="predicted"/>
<dbReference type="AlphaFoldDB" id="A0A7Y7E957"/>
<gene>
    <name evidence="1" type="ORF">HG542_20670</name>
</gene>
<name>A0A7Y7E957_STRMO</name>
<dbReference type="Proteomes" id="UP000587462">
    <property type="component" value="Unassembled WGS sequence"/>
</dbReference>
<keyword evidence="2" id="KW-1185">Reference proteome</keyword>